<proteinExistence type="predicted"/>
<accession>A0ABR8JCX9</accession>
<name>A0ABR8JCX9_9BACT</name>
<evidence type="ECO:0000313" key="3">
    <source>
        <dbReference type="Proteomes" id="UP000642468"/>
    </source>
</evidence>
<dbReference type="EMBL" id="JACWZZ010000001">
    <property type="protein sequence ID" value="MBD2714623.1"/>
    <property type="molecule type" value="Genomic_DNA"/>
</dbReference>
<dbReference type="RefSeq" id="WP_190783647.1">
    <property type="nucleotide sequence ID" value="NZ_JACWZZ010000001.1"/>
</dbReference>
<sequence length="61" mass="6510">MRRSLCPGPPRSAPYDADRPVHPLAGEWIPDSGTYTVQVAGQEKSGNAGSLCCYFLATRSA</sequence>
<comment type="caution">
    <text evidence="2">The sequence shown here is derived from an EMBL/GenBank/DDBJ whole genome shotgun (WGS) entry which is preliminary data.</text>
</comment>
<gene>
    <name evidence="2" type="ORF">IC231_06215</name>
</gene>
<keyword evidence="3" id="KW-1185">Reference proteome</keyword>
<protein>
    <submittedName>
        <fullName evidence="2">Uncharacterized protein</fullName>
    </submittedName>
</protein>
<organism evidence="2 3">
    <name type="scientific">Hymenobacter duratus</name>
    <dbReference type="NCBI Taxonomy" id="2771356"/>
    <lineage>
        <taxon>Bacteria</taxon>
        <taxon>Pseudomonadati</taxon>
        <taxon>Bacteroidota</taxon>
        <taxon>Cytophagia</taxon>
        <taxon>Cytophagales</taxon>
        <taxon>Hymenobacteraceae</taxon>
        <taxon>Hymenobacter</taxon>
    </lineage>
</organism>
<feature type="region of interest" description="Disordered" evidence="1">
    <location>
        <begin position="1"/>
        <end position="23"/>
    </location>
</feature>
<evidence type="ECO:0000313" key="2">
    <source>
        <dbReference type="EMBL" id="MBD2714623.1"/>
    </source>
</evidence>
<reference evidence="2 3" key="1">
    <citation type="submission" date="2020-09" db="EMBL/GenBank/DDBJ databases">
        <authorList>
            <person name="Kim M.K."/>
        </authorList>
    </citation>
    <scope>NUCLEOTIDE SEQUENCE [LARGE SCALE GENOMIC DNA]</scope>
    <source>
        <strain evidence="2 3">BT646</strain>
    </source>
</reference>
<evidence type="ECO:0000256" key="1">
    <source>
        <dbReference type="SAM" id="MobiDB-lite"/>
    </source>
</evidence>
<dbReference type="Proteomes" id="UP000642468">
    <property type="component" value="Unassembled WGS sequence"/>
</dbReference>